<dbReference type="Proteomes" id="UP000041254">
    <property type="component" value="Unassembled WGS sequence"/>
</dbReference>
<evidence type="ECO:0000313" key="5">
    <source>
        <dbReference type="EMBL" id="CEM10077.1"/>
    </source>
</evidence>
<name>A0A0G4FAX9_VITBC</name>
<evidence type="ECO:0000256" key="2">
    <source>
        <dbReference type="ARBA" id="ARBA00023157"/>
    </source>
</evidence>
<keyword evidence="2" id="KW-1015">Disulfide bond</keyword>
<dbReference type="SUPFAM" id="SSF57414">
    <property type="entry name" value="Hairpin loop containing domain-like"/>
    <property type="match status" value="1"/>
</dbReference>
<accession>A0A0G4FAX9</accession>
<gene>
    <name evidence="5" type="ORF">Vbra_14861</name>
</gene>
<proteinExistence type="predicted"/>
<feature type="region of interest" description="Disordered" evidence="3">
    <location>
        <begin position="25"/>
        <end position="46"/>
    </location>
</feature>
<evidence type="ECO:0000313" key="6">
    <source>
        <dbReference type="Proteomes" id="UP000041254"/>
    </source>
</evidence>
<dbReference type="GO" id="GO:0006508">
    <property type="term" value="P:proteolysis"/>
    <property type="evidence" value="ECO:0007669"/>
    <property type="project" value="InterPro"/>
</dbReference>
<dbReference type="AlphaFoldDB" id="A0A0G4FAX9"/>
<dbReference type="InParanoid" id="A0A0G4FAX9"/>
<keyword evidence="1" id="KW-0677">Repeat</keyword>
<organism evidence="5 6">
    <name type="scientific">Vitrella brassicaformis (strain CCMP3155)</name>
    <dbReference type="NCBI Taxonomy" id="1169540"/>
    <lineage>
        <taxon>Eukaryota</taxon>
        <taxon>Sar</taxon>
        <taxon>Alveolata</taxon>
        <taxon>Colpodellida</taxon>
        <taxon>Vitrellaceae</taxon>
        <taxon>Vitrella</taxon>
    </lineage>
</organism>
<protein>
    <recommendedName>
        <fullName evidence="4">Apple domain-containing protein</fullName>
    </recommendedName>
</protein>
<sequence length="126" mass="14316">MCVYLHVFDVGGREGQLQTGVSRGVSCGRGQDRTSPQKTSGRAQCTNRHVRSKGRKMFWSDEDEDLLEDRSGTTERDEDACCERCERTSGCVAYSYMLRSGKCYVRRDITHINKWDFVVSGIMKCS</sequence>
<dbReference type="GO" id="GO:0005576">
    <property type="term" value="C:extracellular region"/>
    <property type="evidence" value="ECO:0007669"/>
    <property type="project" value="InterPro"/>
</dbReference>
<dbReference type="EMBL" id="CDMY01000400">
    <property type="protein sequence ID" value="CEM10077.1"/>
    <property type="molecule type" value="Genomic_DNA"/>
</dbReference>
<feature type="domain" description="Apple" evidence="4">
    <location>
        <begin position="45"/>
        <end position="125"/>
    </location>
</feature>
<feature type="compositionally biased region" description="Polar residues" evidence="3">
    <location>
        <begin position="33"/>
        <end position="46"/>
    </location>
</feature>
<dbReference type="VEuPathDB" id="CryptoDB:Vbra_14861"/>
<evidence type="ECO:0000259" key="4">
    <source>
        <dbReference type="SMART" id="SM00223"/>
    </source>
</evidence>
<dbReference type="InterPro" id="IPR000177">
    <property type="entry name" value="Apple"/>
</dbReference>
<dbReference type="Gene3D" id="3.50.4.10">
    <property type="entry name" value="Hepatocyte Growth Factor"/>
    <property type="match status" value="1"/>
</dbReference>
<evidence type="ECO:0000256" key="3">
    <source>
        <dbReference type="SAM" id="MobiDB-lite"/>
    </source>
</evidence>
<evidence type="ECO:0000256" key="1">
    <source>
        <dbReference type="ARBA" id="ARBA00022737"/>
    </source>
</evidence>
<keyword evidence="6" id="KW-1185">Reference proteome</keyword>
<dbReference type="SMART" id="SM00223">
    <property type="entry name" value="APPLE"/>
    <property type="match status" value="1"/>
</dbReference>
<reference evidence="5 6" key="1">
    <citation type="submission" date="2014-11" db="EMBL/GenBank/DDBJ databases">
        <authorList>
            <person name="Zhu J."/>
            <person name="Qi W."/>
            <person name="Song R."/>
        </authorList>
    </citation>
    <scope>NUCLEOTIDE SEQUENCE [LARGE SCALE GENOMIC DNA]</scope>
</reference>